<dbReference type="OrthoDB" id="9795548at2"/>
<dbReference type="InParanoid" id="E8QWC8"/>
<accession>E8QWC8</accession>
<dbReference type="GO" id="GO:0016887">
    <property type="term" value="F:ATP hydrolysis activity"/>
    <property type="evidence" value="ECO:0007669"/>
    <property type="project" value="InterPro"/>
</dbReference>
<dbReference type="PANTHER" id="PTHR43335:SF4">
    <property type="entry name" value="ABC TRANSPORTER, ATP-BINDING PROTEIN"/>
    <property type="match status" value="1"/>
</dbReference>
<dbReference type="eggNOG" id="COG1131">
    <property type="taxonomic scope" value="Bacteria"/>
</dbReference>
<evidence type="ECO:0000313" key="8">
    <source>
        <dbReference type="Proteomes" id="UP000008631"/>
    </source>
</evidence>
<keyword evidence="8" id="KW-1185">Reference proteome</keyword>
<comment type="similarity">
    <text evidence="1">Belongs to the ABC transporter superfamily.</text>
</comment>
<dbReference type="AlphaFoldDB" id="E8QWC8"/>
<dbReference type="CDD" id="cd03230">
    <property type="entry name" value="ABC_DR_subfamily_A"/>
    <property type="match status" value="1"/>
</dbReference>
<dbReference type="Proteomes" id="UP000008631">
    <property type="component" value="Chromosome"/>
</dbReference>
<dbReference type="Pfam" id="PF00005">
    <property type="entry name" value="ABC_tran"/>
    <property type="match status" value="1"/>
</dbReference>
<keyword evidence="4" id="KW-0067">ATP-binding</keyword>
<feature type="compositionally biased region" description="Basic residues" evidence="5">
    <location>
        <begin position="272"/>
        <end position="284"/>
    </location>
</feature>
<sequence>MIEVERLTKTFGLLRAVDGVSFAVESGQIVGLLGPNGAGKTTTMRMLTTALIPSSGRGRVAGHDLLDEPLAVRRHLGSLPETPPLYPEMRVKEYLAFRAKLRDLSWSQRRIAIARVLERCALNEVASRPIGQLSKGFRQRVGLAEALLHDPPALILDEPTAGLDPLQTREFRALLRELGGSHAILLSTHILSEVEAVCDRALIISQGRLALDEPIAASGIVPGGVRIDLETPEAVELETIARQLAAVAGVEAVEPIHAYASLDHNGAPPLRPGRRRTGWRLRLRSKTDRDDDDSRTNPSDDPRAVLVRRVVERHWDLLRLEPIRSSLEERFVEVVARDVRPSAVA</sequence>
<dbReference type="InterPro" id="IPR003593">
    <property type="entry name" value="AAA+_ATPase"/>
</dbReference>
<evidence type="ECO:0000256" key="2">
    <source>
        <dbReference type="ARBA" id="ARBA00022448"/>
    </source>
</evidence>
<proteinExistence type="inferred from homology"/>
<name>E8QWC8_ISOPI</name>
<dbReference type="InterPro" id="IPR003439">
    <property type="entry name" value="ABC_transporter-like_ATP-bd"/>
</dbReference>
<dbReference type="PROSITE" id="PS50893">
    <property type="entry name" value="ABC_TRANSPORTER_2"/>
    <property type="match status" value="1"/>
</dbReference>
<feature type="compositionally biased region" description="Basic and acidic residues" evidence="5">
    <location>
        <begin position="285"/>
        <end position="301"/>
    </location>
</feature>
<dbReference type="InterPro" id="IPR027417">
    <property type="entry name" value="P-loop_NTPase"/>
</dbReference>
<feature type="domain" description="ABC transporter" evidence="6">
    <location>
        <begin position="2"/>
        <end position="231"/>
    </location>
</feature>
<evidence type="ECO:0000256" key="1">
    <source>
        <dbReference type="ARBA" id="ARBA00005417"/>
    </source>
</evidence>
<evidence type="ECO:0000256" key="4">
    <source>
        <dbReference type="ARBA" id="ARBA00022840"/>
    </source>
</evidence>
<dbReference type="STRING" id="575540.Isop_0218"/>
<protein>
    <submittedName>
        <fullName evidence="7">ABC transporter related protein</fullName>
    </submittedName>
</protein>
<reference key="1">
    <citation type="submission" date="2010-11" db="EMBL/GenBank/DDBJ databases">
        <title>The complete sequence of chromosome of Isophaera pallida ATCC 43644.</title>
        <authorList>
            <consortium name="US DOE Joint Genome Institute (JGI-PGF)"/>
            <person name="Lucas S."/>
            <person name="Copeland A."/>
            <person name="Lapidus A."/>
            <person name="Bruce D."/>
            <person name="Goodwin L."/>
            <person name="Pitluck S."/>
            <person name="Kyrpides N."/>
            <person name="Mavromatis K."/>
            <person name="Pagani I."/>
            <person name="Ivanova N."/>
            <person name="Saunders E."/>
            <person name="Brettin T."/>
            <person name="Detter J.C."/>
            <person name="Han C."/>
            <person name="Tapia R."/>
            <person name="Land M."/>
            <person name="Hauser L."/>
            <person name="Markowitz V."/>
            <person name="Cheng J.-F."/>
            <person name="Hugenholtz P."/>
            <person name="Woyke T."/>
            <person name="Wu D."/>
            <person name="Eisen J.A."/>
        </authorList>
    </citation>
    <scope>NUCLEOTIDE SEQUENCE</scope>
    <source>
        <strain>ATCC 43644</strain>
    </source>
</reference>
<dbReference type="SUPFAM" id="SSF52540">
    <property type="entry name" value="P-loop containing nucleoside triphosphate hydrolases"/>
    <property type="match status" value="1"/>
</dbReference>
<dbReference type="KEGG" id="ipa:Isop_0218"/>
<dbReference type="Gene3D" id="3.40.50.300">
    <property type="entry name" value="P-loop containing nucleotide triphosphate hydrolases"/>
    <property type="match status" value="1"/>
</dbReference>
<dbReference type="RefSeq" id="WP_013563104.1">
    <property type="nucleotide sequence ID" value="NC_014962.1"/>
</dbReference>
<dbReference type="GO" id="GO:0005524">
    <property type="term" value="F:ATP binding"/>
    <property type="evidence" value="ECO:0007669"/>
    <property type="project" value="UniProtKB-KW"/>
</dbReference>
<gene>
    <name evidence="7" type="ordered locus">Isop_0218</name>
</gene>
<dbReference type="EMBL" id="CP002353">
    <property type="protein sequence ID" value="ADV60815.1"/>
    <property type="molecule type" value="Genomic_DNA"/>
</dbReference>
<evidence type="ECO:0000259" key="6">
    <source>
        <dbReference type="PROSITE" id="PS50893"/>
    </source>
</evidence>
<organism evidence="7 8">
    <name type="scientific">Isosphaera pallida (strain ATCC 43644 / DSM 9630 / IS1B)</name>
    <dbReference type="NCBI Taxonomy" id="575540"/>
    <lineage>
        <taxon>Bacteria</taxon>
        <taxon>Pseudomonadati</taxon>
        <taxon>Planctomycetota</taxon>
        <taxon>Planctomycetia</taxon>
        <taxon>Isosphaerales</taxon>
        <taxon>Isosphaeraceae</taxon>
        <taxon>Isosphaera</taxon>
    </lineage>
</organism>
<reference evidence="7 8" key="2">
    <citation type="journal article" date="2011" name="Stand. Genomic Sci.">
        <title>Complete genome sequence of Isosphaera pallida type strain (IS1B).</title>
        <authorList>
            <consortium name="US DOE Joint Genome Institute (JGI-PGF)"/>
            <person name="Goker M."/>
            <person name="Cleland D."/>
            <person name="Saunders E."/>
            <person name="Lapidus A."/>
            <person name="Nolan M."/>
            <person name="Lucas S."/>
            <person name="Hammon N."/>
            <person name="Deshpande S."/>
            <person name="Cheng J.F."/>
            <person name="Tapia R."/>
            <person name="Han C."/>
            <person name="Goodwin L."/>
            <person name="Pitluck S."/>
            <person name="Liolios K."/>
            <person name="Pagani I."/>
            <person name="Ivanova N."/>
            <person name="Mavromatis K."/>
            <person name="Pati A."/>
            <person name="Chen A."/>
            <person name="Palaniappan K."/>
            <person name="Land M."/>
            <person name="Hauser L."/>
            <person name="Chang Y.J."/>
            <person name="Jeffries C.D."/>
            <person name="Detter J.C."/>
            <person name="Beck B."/>
            <person name="Woyke T."/>
            <person name="Bristow J."/>
            <person name="Eisen J.A."/>
            <person name="Markowitz V."/>
            <person name="Hugenholtz P."/>
            <person name="Kyrpides N.C."/>
            <person name="Klenk H.P."/>
        </authorList>
    </citation>
    <scope>NUCLEOTIDE SEQUENCE [LARGE SCALE GENOMIC DNA]</scope>
    <source>
        <strain evidence="8">ATCC 43644 / DSM 9630 / IS1B</strain>
    </source>
</reference>
<keyword evidence="3" id="KW-0547">Nucleotide-binding</keyword>
<dbReference type="SMART" id="SM00382">
    <property type="entry name" value="AAA"/>
    <property type="match status" value="1"/>
</dbReference>
<evidence type="ECO:0000313" key="7">
    <source>
        <dbReference type="EMBL" id="ADV60815.1"/>
    </source>
</evidence>
<evidence type="ECO:0000256" key="5">
    <source>
        <dbReference type="SAM" id="MobiDB-lite"/>
    </source>
</evidence>
<evidence type="ECO:0000256" key="3">
    <source>
        <dbReference type="ARBA" id="ARBA00022741"/>
    </source>
</evidence>
<dbReference type="HOGENOM" id="CLU_000604_1_2_0"/>
<feature type="region of interest" description="Disordered" evidence="5">
    <location>
        <begin position="264"/>
        <end position="301"/>
    </location>
</feature>
<dbReference type="PANTHER" id="PTHR43335">
    <property type="entry name" value="ABC TRANSPORTER, ATP-BINDING PROTEIN"/>
    <property type="match status" value="1"/>
</dbReference>
<keyword evidence="2" id="KW-0813">Transport</keyword>